<evidence type="ECO:0000313" key="2">
    <source>
        <dbReference type="Proteomes" id="UP000789901"/>
    </source>
</evidence>
<protein>
    <submittedName>
        <fullName evidence="1">12985_t:CDS:1</fullName>
    </submittedName>
</protein>
<dbReference type="EMBL" id="CAJVQB010002912">
    <property type="protein sequence ID" value="CAG8591507.1"/>
    <property type="molecule type" value="Genomic_DNA"/>
</dbReference>
<accession>A0ABN7UGK0</accession>
<keyword evidence="2" id="KW-1185">Reference proteome</keyword>
<name>A0ABN7UGK0_GIGMA</name>
<proteinExistence type="predicted"/>
<reference evidence="1 2" key="1">
    <citation type="submission" date="2021-06" db="EMBL/GenBank/DDBJ databases">
        <authorList>
            <person name="Kallberg Y."/>
            <person name="Tangrot J."/>
            <person name="Rosling A."/>
        </authorList>
    </citation>
    <scope>NUCLEOTIDE SEQUENCE [LARGE SCALE GENOMIC DNA]</scope>
    <source>
        <strain evidence="1 2">120-4 pot B 10/14</strain>
    </source>
</reference>
<evidence type="ECO:0000313" key="1">
    <source>
        <dbReference type="EMBL" id="CAG8591507.1"/>
    </source>
</evidence>
<comment type="caution">
    <text evidence="1">The sequence shown here is derived from an EMBL/GenBank/DDBJ whole genome shotgun (WGS) entry which is preliminary data.</text>
</comment>
<dbReference type="Proteomes" id="UP000789901">
    <property type="component" value="Unassembled WGS sequence"/>
</dbReference>
<gene>
    <name evidence="1" type="ORF">GMARGA_LOCUS6431</name>
</gene>
<organism evidence="1 2">
    <name type="scientific">Gigaspora margarita</name>
    <dbReference type="NCBI Taxonomy" id="4874"/>
    <lineage>
        <taxon>Eukaryota</taxon>
        <taxon>Fungi</taxon>
        <taxon>Fungi incertae sedis</taxon>
        <taxon>Mucoromycota</taxon>
        <taxon>Glomeromycotina</taxon>
        <taxon>Glomeromycetes</taxon>
        <taxon>Diversisporales</taxon>
        <taxon>Gigasporaceae</taxon>
        <taxon>Gigaspora</taxon>
    </lineage>
</organism>
<sequence length="54" mass="6326">MNINNTKDLNDKENQVIVFKDTHYTSSCFTPDQRQPLVQMKIKITLTTLDVDRN</sequence>